<gene>
    <name evidence="1" type="ORF">CLOSTASPAR_04324</name>
</gene>
<dbReference type="AlphaFoldDB" id="C0D4X8"/>
<keyword evidence="2" id="KW-1185">Reference proteome</keyword>
<accession>C0D4X8</accession>
<name>C0D4X8_9FIRM</name>
<dbReference type="HOGENOM" id="CLU_2768401_0_0_9"/>
<organism evidence="1 2">
    <name type="scientific">[Clostridium] asparagiforme DSM 15981</name>
    <dbReference type="NCBI Taxonomy" id="518636"/>
    <lineage>
        <taxon>Bacteria</taxon>
        <taxon>Bacillati</taxon>
        <taxon>Bacillota</taxon>
        <taxon>Clostridia</taxon>
        <taxon>Lachnospirales</taxon>
        <taxon>Lachnospiraceae</taxon>
        <taxon>Enterocloster</taxon>
    </lineage>
</organism>
<dbReference type="EMBL" id="ACCJ01000353">
    <property type="protein sequence ID" value="EEG53613.1"/>
    <property type="molecule type" value="Genomic_DNA"/>
</dbReference>
<comment type="caution">
    <text evidence="1">The sequence shown here is derived from an EMBL/GenBank/DDBJ whole genome shotgun (WGS) entry which is preliminary data.</text>
</comment>
<evidence type="ECO:0000313" key="1">
    <source>
        <dbReference type="EMBL" id="EEG53613.1"/>
    </source>
</evidence>
<proteinExistence type="predicted"/>
<sequence length="69" mass="7757">MYGMITILSQKVNWILGLFVIFASKKQQAVFLLLLFNGFLSIFTLCFVRSPPAMGSDSLIIFLHSQLST</sequence>
<reference evidence="1 2" key="1">
    <citation type="submission" date="2009-02" db="EMBL/GenBank/DDBJ databases">
        <title>Draft genome sequence of Clostridium asparagiforme (DSM 15981).</title>
        <authorList>
            <person name="Sudarsanam P."/>
            <person name="Ley R."/>
            <person name="Guruge J."/>
            <person name="Turnbaugh P.J."/>
            <person name="Mahowald M."/>
            <person name="Liep D."/>
            <person name="Gordon J."/>
        </authorList>
    </citation>
    <scope>NUCLEOTIDE SEQUENCE [LARGE SCALE GENOMIC DNA]</scope>
    <source>
        <strain evidence="1 2">DSM 15981</strain>
    </source>
</reference>
<evidence type="ECO:0000313" key="2">
    <source>
        <dbReference type="Proteomes" id="UP000004756"/>
    </source>
</evidence>
<protein>
    <submittedName>
        <fullName evidence="1">Uncharacterized protein</fullName>
    </submittedName>
</protein>
<dbReference type="Proteomes" id="UP000004756">
    <property type="component" value="Unassembled WGS sequence"/>
</dbReference>